<organism evidence="10 11">
    <name type="scientific">Luethyella okanaganae</name>
    <dbReference type="NCBI Taxonomy" id="69372"/>
    <lineage>
        <taxon>Bacteria</taxon>
        <taxon>Bacillati</taxon>
        <taxon>Actinomycetota</taxon>
        <taxon>Actinomycetes</taxon>
        <taxon>Micrococcales</taxon>
        <taxon>Microbacteriaceae</taxon>
        <taxon>Luethyella</taxon>
    </lineage>
</organism>
<keyword evidence="2 7" id="KW-0698">rRNA processing</keyword>
<dbReference type="PANTHER" id="PTHR11727">
    <property type="entry name" value="DIMETHYLADENOSINE TRANSFERASE"/>
    <property type="match status" value="1"/>
</dbReference>
<evidence type="ECO:0000256" key="5">
    <source>
        <dbReference type="ARBA" id="ARBA00022691"/>
    </source>
</evidence>
<feature type="binding site" evidence="7 8">
    <location>
        <position position="92"/>
    </location>
    <ligand>
        <name>S-adenosyl-L-methionine</name>
        <dbReference type="ChEBI" id="CHEBI:59789"/>
    </ligand>
</feature>
<feature type="binding site" evidence="7 8">
    <location>
        <position position="44"/>
    </location>
    <ligand>
        <name>S-adenosyl-L-methionine</name>
        <dbReference type="ChEBI" id="CHEBI:59789"/>
    </ligand>
</feature>
<sequence length="300" mass="32303">MNAHRHESPISASNPGHGRLLGPAEIRDLAELLDVTPTKKLGQNFVIDANTVRRIVKTAGIIPGEHVVEVGPGLGSLTLGLLEAGASVIAVEIDRRLAEQLPKTVELMQPAAPLTVIHADALRIEELPGDPVRLVANLPYNVSVPVLLHLLEHFPSIRAGIVMVQAEVGQRLAARPGSKVYGSPSVKAEWYGAWRTAGQVSRQVFWPVPNVDSILVGFERRDAADGTGALGTEEERLVTFELVDAAFQQRRKMLRQSLSGVLGAEASWVLEAAGVDPTARGEQLTVHEFLAIARVRPLDA</sequence>
<dbReference type="GO" id="GO:0052908">
    <property type="term" value="F:16S rRNA (adenine(1518)-N(6)/adenine(1519)-N(6))-dimethyltransferase activity"/>
    <property type="evidence" value="ECO:0007669"/>
    <property type="project" value="UniProtKB-EC"/>
</dbReference>
<evidence type="ECO:0000256" key="4">
    <source>
        <dbReference type="ARBA" id="ARBA00022679"/>
    </source>
</evidence>
<feature type="binding site" evidence="7 8">
    <location>
        <position position="120"/>
    </location>
    <ligand>
        <name>S-adenosyl-L-methionine</name>
        <dbReference type="ChEBI" id="CHEBI:59789"/>
    </ligand>
</feature>
<dbReference type="InterPro" id="IPR023165">
    <property type="entry name" value="rRNA_Ade_diMease-like_C"/>
</dbReference>
<gene>
    <name evidence="7 10" type="primary">rsmA</name>
    <name evidence="7" type="synonym">ksgA</name>
    <name evidence="10" type="ORF">ACFQB0_02060</name>
</gene>
<proteinExistence type="inferred from homology"/>
<comment type="function">
    <text evidence="7">Specifically dimethylates two adjacent adenosines (A1518 and A1519) in the loop of a conserved hairpin near the 3'-end of 16S rRNA in the 30S particle. May play a critical role in biogenesis of 30S subunits.</text>
</comment>
<evidence type="ECO:0000313" key="10">
    <source>
        <dbReference type="EMBL" id="MFC6354901.1"/>
    </source>
</evidence>
<reference evidence="11" key="1">
    <citation type="journal article" date="2019" name="Int. J. Syst. Evol. Microbiol.">
        <title>The Global Catalogue of Microorganisms (GCM) 10K type strain sequencing project: providing services to taxonomists for standard genome sequencing and annotation.</title>
        <authorList>
            <consortium name="The Broad Institute Genomics Platform"/>
            <consortium name="The Broad Institute Genome Sequencing Center for Infectious Disease"/>
            <person name="Wu L."/>
            <person name="Ma J."/>
        </authorList>
    </citation>
    <scope>NUCLEOTIDE SEQUENCE [LARGE SCALE GENOMIC DNA]</scope>
    <source>
        <strain evidence="11">CCUG 43304</strain>
    </source>
</reference>
<feature type="binding site" evidence="7 8">
    <location>
        <position position="46"/>
    </location>
    <ligand>
        <name>S-adenosyl-L-methionine</name>
        <dbReference type="ChEBI" id="CHEBI:59789"/>
    </ligand>
</feature>
<dbReference type="Gene3D" id="3.40.50.150">
    <property type="entry name" value="Vaccinia Virus protein VP39"/>
    <property type="match status" value="1"/>
</dbReference>
<dbReference type="PANTHER" id="PTHR11727:SF7">
    <property type="entry name" value="DIMETHYLADENOSINE TRANSFERASE-RELATED"/>
    <property type="match status" value="1"/>
</dbReference>
<evidence type="ECO:0000256" key="8">
    <source>
        <dbReference type="PROSITE-ProRule" id="PRU01026"/>
    </source>
</evidence>
<feature type="binding site" evidence="7 8">
    <location>
        <position position="71"/>
    </location>
    <ligand>
        <name>S-adenosyl-L-methionine</name>
        <dbReference type="ChEBI" id="CHEBI:59789"/>
    </ligand>
</feature>
<evidence type="ECO:0000256" key="6">
    <source>
        <dbReference type="ARBA" id="ARBA00022884"/>
    </source>
</evidence>
<dbReference type="SUPFAM" id="SSF53335">
    <property type="entry name" value="S-adenosyl-L-methionine-dependent methyltransferases"/>
    <property type="match status" value="1"/>
</dbReference>
<evidence type="ECO:0000256" key="7">
    <source>
        <dbReference type="HAMAP-Rule" id="MF_00607"/>
    </source>
</evidence>
<comment type="catalytic activity">
    <reaction evidence="7">
        <text>adenosine(1518)/adenosine(1519) in 16S rRNA + 4 S-adenosyl-L-methionine = N(6)-dimethyladenosine(1518)/N(6)-dimethyladenosine(1519) in 16S rRNA + 4 S-adenosyl-L-homocysteine + 4 H(+)</text>
        <dbReference type="Rhea" id="RHEA:19609"/>
        <dbReference type="Rhea" id="RHEA-COMP:10232"/>
        <dbReference type="Rhea" id="RHEA-COMP:10233"/>
        <dbReference type="ChEBI" id="CHEBI:15378"/>
        <dbReference type="ChEBI" id="CHEBI:57856"/>
        <dbReference type="ChEBI" id="CHEBI:59789"/>
        <dbReference type="ChEBI" id="CHEBI:74411"/>
        <dbReference type="ChEBI" id="CHEBI:74493"/>
        <dbReference type="EC" id="2.1.1.182"/>
    </reaction>
</comment>
<evidence type="ECO:0000256" key="3">
    <source>
        <dbReference type="ARBA" id="ARBA00022603"/>
    </source>
</evidence>
<dbReference type="HAMAP" id="MF_00607">
    <property type="entry name" value="16SrRNA_methyltr_A"/>
    <property type="match status" value="1"/>
</dbReference>
<dbReference type="PROSITE" id="PS01131">
    <property type="entry name" value="RRNA_A_DIMETH"/>
    <property type="match status" value="1"/>
</dbReference>
<dbReference type="Pfam" id="PF00398">
    <property type="entry name" value="RrnaAD"/>
    <property type="match status" value="1"/>
</dbReference>
<keyword evidence="5 7" id="KW-0949">S-adenosyl-L-methionine</keyword>
<dbReference type="InterPro" id="IPR029063">
    <property type="entry name" value="SAM-dependent_MTases_sf"/>
</dbReference>
<dbReference type="EC" id="2.1.1.182" evidence="7"/>
<dbReference type="PROSITE" id="PS51689">
    <property type="entry name" value="SAM_RNA_A_N6_MT"/>
    <property type="match status" value="1"/>
</dbReference>
<dbReference type="NCBIfam" id="TIGR00755">
    <property type="entry name" value="ksgA"/>
    <property type="match status" value="1"/>
</dbReference>
<dbReference type="EMBL" id="JBHSTP010000001">
    <property type="protein sequence ID" value="MFC6354901.1"/>
    <property type="molecule type" value="Genomic_DNA"/>
</dbReference>
<dbReference type="Proteomes" id="UP001596306">
    <property type="component" value="Unassembled WGS sequence"/>
</dbReference>
<dbReference type="SMART" id="SM00650">
    <property type="entry name" value="rADc"/>
    <property type="match status" value="1"/>
</dbReference>
<dbReference type="InterPro" id="IPR011530">
    <property type="entry name" value="rRNA_adenine_dimethylase"/>
</dbReference>
<dbReference type="InterPro" id="IPR020598">
    <property type="entry name" value="rRNA_Ade_methylase_Trfase_N"/>
</dbReference>
<dbReference type="InterPro" id="IPR001737">
    <property type="entry name" value="KsgA/Erm"/>
</dbReference>
<accession>A0ABW1VD16</accession>
<evidence type="ECO:0000259" key="9">
    <source>
        <dbReference type="SMART" id="SM00650"/>
    </source>
</evidence>
<dbReference type="Gene3D" id="1.10.8.100">
    <property type="entry name" value="Ribosomal RNA adenine dimethylase-like, domain 2"/>
    <property type="match status" value="1"/>
</dbReference>
<dbReference type="CDD" id="cd02440">
    <property type="entry name" value="AdoMet_MTases"/>
    <property type="match status" value="1"/>
</dbReference>
<comment type="subcellular location">
    <subcellularLocation>
        <location evidence="7">Cytoplasm</location>
    </subcellularLocation>
</comment>
<keyword evidence="1 7" id="KW-0963">Cytoplasm</keyword>
<evidence type="ECO:0000256" key="1">
    <source>
        <dbReference type="ARBA" id="ARBA00022490"/>
    </source>
</evidence>
<comment type="caution">
    <text evidence="10">The sequence shown here is derived from an EMBL/GenBank/DDBJ whole genome shotgun (WGS) entry which is preliminary data.</text>
</comment>
<protein>
    <recommendedName>
        <fullName evidence="7">Ribosomal RNA small subunit methyltransferase A</fullName>
        <ecNumber evidence="7">2.1.1.182</ecNumber>
    </recommendedName>
    <alternativeName>
        <fullName evidence="7">16S rRNA (adenine(1518)-N(6)/adenine(1519)-N(6))-dimethyltransferase</fullName>
    </alternativeName>
    <alternativeName>
        <fullName evidence="7">16S rRNA dimethyladenosine transferase</fullName>
    </alternativeName>
    <alternativeName>
        <fullName evidence="7">16S rRNA dimethylase</fullName>
    </alternativeName>
    <alternativeName>
        <fullName evidence="7">S-adenosylmethionine-6-N', N'-adenosyl(rRNA) dimethyltransferase</fullName>
    </alternativeName>
</protein>
<feature type="binding site" evidence="7 8">
    <location>
        <position position="137"/>
    </location>
    <ligand>
        <name>S-adenosyl-L-methionine</name>
        <dbReference type="ChEBI" id="CHEBI:59789"/>
    </ligand>
</feature>
<keyword evidence="3 7" id="KW-0489">Methyltransferase</keyword>
<feature type="domain" description="Ribosomal RNA adenine methylase transferase N-terminal" evidence="9">
    <location>
        <begin position="51"/>
        <end position="222"/>
    </location>
</feature>
<evidence type="ECO:0000256" key="2">
    <source>
        <dbReference type="ARBA" id="ARBA00022552"/>
    </source>
</evidence>
<name>A0ABW1VD16_9MICO</name>
<keyword evidence="4 7" id="KW-0808">Transferase</keyword>
<evidence type="ECO:0000313" key="11">
    <source>
        <dbReference type="Proteomes" id="UP001596306"/>
    </source>
</evidence>
<dbReference type="RefSeq" id="WP_386726963.1">
    <property type="nucleotide sequence ID" value="NZ_JBHSTP010000001.1"/>
</dbReference>
<keyword evidence="11" id="KW-1185">Reference proteome</keyword>
<keyword evidence="6 7" id="KW-0694">RNA-binding</keyword>
<dbReference type="InterPro" id="IPR020596">
    <property type="entry name" value="rRNA_Ade_Mease_Trfase_CS"/>
</dbReference>
<comment type="similarity">
    <text evidence="7">Belongs to the class I-like SAM-binding methyltransferase superfamily. rRNA adenine N(6)-methyltransferase family. RsmA subfamily.</text>
</comment>